<proteinExistence type="predicted"/>
<gene>
    <name evidence="1" type="primary">ORF77393</name>
</gene>
<sequence length="51" mass="5907">MVLMSAVFHTKLLGFHYVWSQKASTTSISSLFKPPFKVRRTKTKKKKSVYS</sequence>
<reference evidence="1" key="1">
    <citation type="submission" date="2014-12" db="EMBL/GenBank/DDBJ databases">
        <title>Insight into the proteome of Arion vulgaris.</title>
        <authorList>
            <person name="Aradska J."/>
            <person name="Bulat T."/>
            <person name="Smidak R."/>
            <person name="Sarate P."/>
            <person name="Gangsoo J."/>
            <person name="Sialana F."/>
            <person name="Bilban M."/>
            <person name="Lubec G."/>
        </authorList>
    </citation>
    <scope>NUCLEOTIDE SEQUENCE</scope>
    <source>
        <tissue evidence="1">Skin</tissue>
    </source>
</reference>
<feature type="non-terminal residue" evidence="1">
    <location>
        <position position="51"/>
    </location>
</feature>
<name>A0A0B6ZTX7_9EUPU</name>
<dbReference type="AlphaFoldDB" id="A0A0B6ZTX7"/>
<evidence type="ECO:0000313" key="1">
    <source>
        <dbReference type="EMBL" id="CEK71215.1"/>
    </source>
</evidence>
<dbReference type="EMBL" id="HACG01024350">
    <property type="protein sequence ID" value="CEK71215.1"/>
    <property type="molecule type" value="Transcribed_RNA"/>
</dbReference>
<protein>
    <submittedName>
        <fullName evidence="1">Uncharacterized protein</fullName>
    </submittedName>
</protein>
<organism evidence="1">
    <name type="scientific">Arion vulgaris</name>
    <dbReference type="NCBI Taxonomy" id="1028688"/>
    <lineage>
        <taxon>Eukaryota</taxon>
        <taxon>Metazoa</taxon>
        <taxon>Spiralia</taxon>
        <taxon>Lophotrochozoa</taxon>
        <taxon>Mollusca</taxon>
        <taxon>Gastropoda</taxon>
        <taxon>Heterobranchia</taxon>
        <taxon>Euthyneura</taxon>
        <taxon>Panpulmonata</taxon>
        <taxon>Eupulmonata</taxon>
        <taxon>Stylommatophora</taxon>
        <taxon>Helicina</taxon>
        <taxon>Arionoidea</taxon>
        <taxon>Arionidae</taxon>
        <taxon>Arion</taxon>
    </lineage>
</organism>
<accession>A0A0B6ZTX7</accession>